<dbReference type="Pfam" id="PF02737">
    <property type="entry name" value="3HCDH_N"/>
    <property type="match status" value="1"/>
</dbReference>
<dbReference type="Pfam" id="PF00378">
    <property type="entry name" value="ECH_1"/>
    <property type="match status" value="1"/>
</dbReference>
<dbReference type="InterPro" id="IPR006108">
    <property type="entry name" value="3HC_DH_C"/>
</dbReference>
<evidence type="ECO:0000256" key="3">
    <source>
        <dbReference type="ARBA" id="ARBA00022832"/>
    </source>
</evidence>
<dbReference type="EMBL" id="SSHH01000001">
    <property type="protein sequence ID" value="TIX51716.1"/>
    <property type="molecule type" value="Genomic_DNA"/>
</dbReference>
<evidence type="ECO:0000256" key="7">
    <source>
        <dbReference type="ARBA" id="ARBA00023098"/>
    </source>
</evidence>
<evidence type="ECO:0000256" key="8">
    <source>
        <dbReference type="ARBA" id="ARBA00023140"/>
    </source>
</evidence>
<comment type="pathway">
    <text evidence="2">Lipid metabolism; fatty acid beta-oxidation.</text>
</comment>
<dbReference type="Proteomes" id="UP000309389">
    <property type="component" value="Unassembled WGS sequence"/>
</dbReference>
<evidence type="ECO:0000313" key="15">
    <source>
        <dbReference type="EMBL" id="TIX51716.1"/>
    </source>
</evidence>
<dbReference type="SUPFAM" id="SSF51735">
    <property type="entry name" value="NAD(P)-binding Rossmann-fold domains"/>
    <property type="match status" value="1"/>
</dbReference>
<dbReference type="InterPro" id="IPR029045">
    <property type="entry name" value="ClpP/crotonase-like_dom_sf"/>
</dbReference>
<keyword evidence="7" id="KW-0443">Lipid metabolism</keyword>
<feature type="domain" description="3-hydroxyacyl-CoA dehydrogenase C-terminal" evidence="13">
    <location>
        <begin position="596"/>
        <end position="681"/>
    </location>
</feature>
<dbReference type="SUPFAM" id="SSF52096">
    <property type="entry name" value="ClpP/crotonase"/>
    <property type="match status" value="1"/>
</dbReference>
<evidence type="ECO:0000256" key="12">
    <source>
        <dbReference type="ARBA" id="ARBA00049556"/>
    </source>
</evidence>
<organism evidence="15 16">
    <name type="scientific">Alteraurantiacibacter aquimixticola</name>
    <dbReference type="NCBI Taxonomy" id="2489173"/>
    <lineage>
        <taxon>Bacteria</taxon>
        <taxon>Pseudomonadati</taxon>
        <taxon>Pseudomonadota</taxon>
        <taxon>Alphaproteobacteria</taxon>
        <taxon>Sphingomonadales</taxon>
        <taxon>Erythrobacteraceae</taxon>
        <taxon>Alteraurantiacibacter</taxon>
    </lineage>
</organism>
<evidence type="ECO:0000256" key="11">
    <source>
        <dbReference type="ARBA" id="ARBA00023268"/>
    </source>
</evidence>
<keyword evidence="5" id="KW-0560">Oxidoreductase</keyword>
<reference evidence="15 16" key="1">
    <citation type="submission" date="2019-04" db="EMBL/GenBank/DDBJ databases">
        <title>Altererythrobacter aquimixticola sp. nov., isolated from sediment of junction between the ocean and a freshwater spring.</title>
        <authorList>
            <person name="Yoon J.-H."/>
        </authorList>
    </citation>
    <scope>NUCLEOTIDE SEQUENCE [LARGE SCALE GENOMIC DNA]</scope>
    <source>
        <strain evidence="15 16">SSKS-13</strain>
    </source>
</reference>
<dbReference type="OrthoDB" id="9771883at2"/>
<dbReference type="GO" id="GO:0070403">
    <property type="term" value="F:NAD+ binding"/>
    <property type="evidence" value="ECO:0007669"/>
    <property type="project" value="InterPro"/>
</dbReference>
<comment type="caution">
    <text evidence="15">The sequence shown here is derived from an EMBL/GenBank/DDBJ whole genome shotgun (WGS) entry which is preliminary data.</text>
</comment>
<dbReference type="GO" id="GO:0003857">
    <property type="term" value="F:(3S)-3-hydroxyacyl-CoA dehydrogenase (NAD+) activity"/>
    <property type="evidence" value="ECO:0007669"/>
    <property type="project" value="UniProtKB-EC"/>
</dbReference>
<dbReference type="UniPathway" id="UPA00659"/>
<dbReference type="InterPro" id="IPR001753">
    <property type="entry name" value="Enoyl-CoA_hydra/iso"/>
</dbReference>
<sequence length="690" mass="73554">MHIERHVSEGILVLEFANPPLNTLSVGNGLVGELLASVSDAIADSTVEAIILTGAGGNFCAGADIKDFDGPEGQIGLLRELLDRVESSPKPVIAAIDGFCFGGGLELALAAHHRIATHDARFAFPEINLGLLPGAGGTQRAPRLAGAARALGLMLDGKPIKAEAAVAMGLVDRLSDGDPVEAGKPLFQSGEFGLPRRASELPPPADLADAIAEAREKGLPTEAARQIVACVEAIASRSFAEGLALEAERFAALMASTESKALRHGFFGRRTVRNLPGVPKGTGQQVERVTIIGGGLMGTGIALAVLSAGLPVALVEPREDGREKARDAIARTIVRNVHKGRLSEEAADRQLGALRIVGKLSEASDADLFIEAVFEDMAVKRQVFEELDRLAGPNAILGSNTSTLDLDAIAACTSRPERVVGLHFFSPANIMRLLEVVRGAKTSPDVLQSAMGFAKALGKTAVVAGNCDGFIGNRIFEEYLRQAWFLLEEGALPTQVDQALEKFGFAMGPCRVMDLAGQDIGWSIRKRRAVEQPDRPYSKIPDQVCKLGRFGQKTGAGMYLYPDGRTPEPDPAITDLIIAESGRLGIERRTIADSEIVERCVLAMVNEGARILEEGVAYRPVDIDVVFLDGYGFPALRGGPMFYADTLGLDTVLARIRHYADQRHGWAWEPSPLLVKLAESGGTFSELNAK</sequence>
<gene>
    <name evidence="15" type="ORF">E5222_04500</name>
</gene>
<dbReference type="GO" id="GO:0016853">
    <property type="term" value="F:isomerase activity"/>
    <property type="evidence" value="ECO:0007669"/>
    <property type="project" value="UniProtKB-KW"/>
</dbReference>
<evidence type="ECO:0000256" key="4">
    <source>
        <dbReference type="ARBA" id="ARBA00022963"/>
    </source>
</evidence>
<keyword evidence="10" id="KW-0456">Lyase</keyword>
<keyword evidence="6" id="KW-0520">NAD</keyword>
<dbReference type="Pfam" id="PF00725">
    <property type="entry name" value="3HCDH"/>
    <property type="match status" value="2"/>
</dbReference>
<accession>A0A4T3F378</accession>
<comment type="subcellular location">
    <subcellularLocation>
        <location evidence="1">Peroxisome</location>
    </subcellularLocation>
</comment>
<name>A0A4T3F378_9SPHN</name>
<proteinExistence type="predicted"/>
<feature type="domain" description="3-hydroxyacyl-CoA dehydrogenase NAD binding" evidence="14">
    <location>
        <begin position="289"/>
        <end position="466"/>
    </location>
</feature>
<evidence type="ECO:0000256" key="5">
    <source>
        <dbReference type="ARBA" id="ARBA00023002"/>
    </source>
</evidence>
<comment type="catalytic activity">
    <reaction evidence="12">
        <text>a (3S)-3-hydroxyacyl-CoA + NAD(+) = a 3-oxoacyl-CoA + NADH + H(+)</text>
        <dbReference type="Rhea" id="RHEA:22432"/>
        <dbReference type="ChEBI" id="CHEBI:15378"/>
        <dbReference type="ChEBI" id="CHEBI:57318"/>
        <dbReference type="ChEBI" id="CHEBI:57540"/>
        <dbReference type="ChEBI" id="CHEBI:57945"/>
        <dbReference type="ChEBI" id="CHEBI:90726"/>
        <dbReference type="EC" id="1.1.1.35"/>
    </reaction>
</comment>
<dbReference type="PANTHER" id="PTHR23309:SF51">
    <property type="entry name" value="3-HYDROXYACYL-COA DEHYDROGENASE-RELATED"/>
    <property type="match status" value="1"/>
</dbReference>
<dbReference type="GO" id="GO:0006635">
    <property type="term" value="P:fatty acid beta-oxidation"/>
    <property type="evidence" value="ECO:0007669"/>
    <property type="project" value="UniProtKB-UniPathway"/>
</dbReference>
<evidence type="ECO:0000256" key="9">
    <source>
        <dbReference type="ARBA" id="ARBA00023235"/>
    </source>
</evidence>
<evidence type="ECO:0000256" key="10">
    <source>
        <dbReference type="ARBA" id="ARBA00023239"/>
    </source>
</evidence>
<dbReference type="FunFam" id="3.40.50.720:FF:000009">
    <property type="entry name" value="Fatty oxidation complex, alpha subunit"/>
    <property type="match status" value="1"/>
</dbReference>
<dbReference type="FunFam" id="1.10.1040.50:FF:000006">
    <property type="entry name" value="Peroxisomal bifunctional enzyme"/>
    <property type="match status" value="1"/>
</dbReference>
<dbReference type="Gene3D" id="1.10.1040.50">
    <property type="match status" value="1"/>
</dbReference>
<dbReference type="PANTHER" id="PTHR23309">
    <property type="entry name" value="3-HYDROXYACYL-COA DEHYROGENASE"/>
    <property type="match status" value="1"/>
</dbReference>
<evidence type="ECO:0000256" key="6">
    <source>
        <dbReference type="ARBA" id="ARBA00023027"/>
    </source>
</evidence>
<dbReference type="InterPro" id="IPR036291">
    <property type="entry name" value="NAD(P)-bd_dom_sf"/>
</dbReference>
<dbReference type="SUPFAM" id="SSF48179">
    <property type="entry name" value="6-phosphogluconate dehydrogenase C-terminal domain-like"/>
    <property type="match status" value="2"/>
</dbReference>
<dbReference type="CDD" id="cd06558">
    <property type="entry name" value="crotonase-like"/>
    <property type="match status" value="1"/>
</dbReference>
<dbReference type="Gene3D" id="3.40.50.720">
    <property type="entry name" value="NAD(P)-binding Rossmann-like Domain"/>
    <property type="match status" value="1"/>
</dbReference>
<protein>
    <submittedName>
        <fullName evidence="15">3-hydroxyacyl-CoA dehydrogenase</fullName>
    </submittedName>
</protein>
<keyword evidence="11" id="KW-0511">Multifunctional enzyme</keyword>
<dbReference type="InterPro" id="IPR006176">
    <property type="entry name" value="3-OHacyl-CoA_DH_NAD-bd"/>
</dbReference>
<dbReference type="RefSeq" id="WP_136692499.1">
    <property type="nucleotide sequence ID" value="NZ_SSHH01000001.1"/>
</dbReference>
<evidence type="ECO:0000256" key="2">
    <source>
        <dbReference type="ARBA" id="ARBA00005005"/>
    </source>
</evidence>
<dbReference type="AlphaFoldDB" id="A0A4T3F378"/>
<dbReference type="Gene3D" id="3.90.226.10">
    <property type="entry name" value="2-enoyl-CoA Hydratase, Chain A, domain 1"/>
    <property type="match status" value="1"/>
</dbReference>
<evidence type="ECO:0000259" key="14">
    <source>
        <dbReference type="Pfam" id="PF02737"/>
    </source>
</evidence>
<dbReference type="GO" id="GO:0004300">
    <property type="term" value="F:enoyl-CoA hydratase activity"/>
    <property type="evidence" value="ECO:0007669"/>
    <property type="project" value="UniProtKB-ARBA"/>
</dbReference>
<keyword evidence="16" id="KW-1185">Reference proteome</keyword>
<evidence type="ECO:0000313" key="16">
    <source>
        <dbReference type="Proteomes" id="UP000309389"/>
    </source>
</evidence>
<evidence type="ECO:0000259" key="13">
    <source>
        <dbReference type="Pfam" id="PF00725"/>
    </source>
</evidence>
<dbReference type="InterPro" id="IPR008927">
    <property type="entry name" value="6-PGluconate_DH-like_C_sf"/>
</dbReference>
<keyword evidence="9" id="KW-0413">Isomerase</keyword>
<keyword evidence="3" id="KW-0276">Fatty acid metabolism</keyword>
<keyword evidence="8" id="KW-0576">Peroxisome</keyword>
<keyword evidence="4" id="KW-0442">Lipid degradation</keyword>
<feature type="domain" description="3-hydroxyacyl-CoA dehydrogenase C-terminal" evidence="13">
    <location>
        <begin position="469"/>
        <end position="561"/>
    </location>
</feature>
<evidence type="ECO:0000256" key="1">
    <source>
        <dbReference type="ARBA" id="ARBA00004275"/>
    </source>
</evidence>